<organism evidence="2 3">
    <name type="scientific">Amycolatopsis suaedae</name>
    <dbReference type="NCBI Taxonomy" id="2510978"/>
    <lineage>
        <taxon>Bacteria</taxon>
        <taxon>Bacillati</taxon>
        <taxon>Actinomycetota</taxon>
        <taxon>Actinomycetes</taxon>
        <taxon>Pseudonocardiales</taxon>
        <taxon>Pseudonocardiaceae</taxon>
        <taxon>Amycolatopsis</taxon>
    </lineage>
</organism>
<keyword evidence="1" id="KW-0732">Signal</keyword>
<dbReference type="PIRSF" id="PIRSF029171">
    <property type="entry name" value="Esterase_LipA"/>
    <property type="match status" value="1"/>
</dbReference>
<dbReference type="EMBL" id="SFCC01000009">
    <property type="protein sequence ID" value="RZQ62356.1"/>
    <property type="molecule type" value="Genomic_DNA"/>
</dbReference>
<evidence type="ECO:0000313" key="2">
    <source>
        <dbReference type="EMBL" id="RZQ62356.1"/>
    </source>
</evidence>
<dbReference type="Gene3D" id="3.40.50.1820">
    <property type="entry name" value="alpha/beta hydrolase"/>
    <property type="match status" value="1"/>
</dbReference>
<dbReference type="PANTHER" id="PTHR34853:SF1">
    <property type="entry name" value="LIPASE 5"/>
    <property type="match status" value="1"/>
</dbReference>
<dbReference type="AlphaFoldDB" id="A0A4Q7J6B1"/>
<name>A0A4Q7J6B1_9PSEU</name>
<dbReference type="GO" id="GO:0004806">
    <property type="term" value="F:triacylglycerol lipase activity"/>
    <property type="evidence" value="ECO:0007669"/>
    <property type="project" value="InterPro"/>
</dbReference>
<sequence length="394" mass="41596">MITSILVTALTAALITAVPAHPAPAWRGELRSAVPISSLNPAQVSDLLTGQGIDTGSVRHGVDVYRLEYRTAGPDGRPVIASGAVALPRDAGRMLRTIGFQHGTIAAKAEAGSVGPDTNRLAPITYAAAGYATVAPDYLGLGTGEGTHPYADLPTQTSASVDMLRAADTFVRRNGAVLDRRLFLTGFSQGGPAALALGRALQHGADPRFSVRAIAGVSGFYDLFGTQFPAALDGTVQPQLATISTAYYLVAMNRLYDVYGQPSSAFEKDYAPVVEGLFDGLHSGPEIMRELPRTPAELLTDRAERQLRRPTGAMARAARASDGSCTGWTPRAEVRLYAAGSGDELVPPGNSVHCRDEFRRRGVDAPVVDLGTVDHNTSAKRAYPLVLGFFAGRP</sequence>
<accession>A0A4Q7J6B1</accession>
<dbReference type="Gene3D" id="1.10.260.160">
    <property type="match status" value="1"/>
</dbReference>
<dbReference type="PANTHER" id="PTHR34853">
    <property type="match status" value="1"/>
</dbReference>
<dbReference type="Proteomes" id="UP000292003">
    <property type="component" value="Unassembled WGS sequence"/>
</dbReference>
<feature type="signal peptide" evidence="1">
    <location>
        <begin position="1"/>
        <end position="22"/>
    </location>
</feature>
<dbReference type="GO" id="GO:0016042">
    <property type="term" value="P:lipid catabolic process"/>
    <property type="evidence" value="ECO:0007669"/>
    <property type="project" value="InterPro"/>
</dbReference>
<dbReference type="InterPro" id="IPR005152">
    <property type="entry name" value="Lipase_secreted"/>
</dbReference>
<reference evidence="2 3" key="1">
    <citation type="submission" date="2019-02" db="EMBL/GenBank/DDBJ databases">
        <title>Draft genome sequence of Amycolatopsis sp. 8-3EHSu isolated from roots of Suaeda maritima.</title>
        <authorList>
            <person name="Duangmal K."/>
            <person name="Chantavorakit T."/>
        </authorList>
    </citation>
    <scope>NUCLEOTIDE SEQUENCE [LARGE SCALE GENOMIC DNA]</scope>
    <source>
        <strain evidence="2 3">8-3EHSu</strain>
    </source>
</reference>
<feature type="chain" id="PRO_5039195236" evidence="1">
    <location>
        <begin position="23"/>
        <end position="394"/>
    </location>
</feature>
<dbReference type="InterPro" id="IPR029058">
    <property type="entry name" value="AB_hydrolase_fold"/>
</dbReference>
<gene>
    <name evidence="2" type="ORF">EWH70_18970</name>
</gene>
<dbReference type="OrthoDB" id="4857813at2"/>
<dbReference type="SUPFAM" id="SSF53474">
    <property type="entry name" value="alpha/beta-Hydrolases"/>
    <property type="match status" value="1"/>
</dbReference>
<keyword evidence="3" id="KW-1185">Reference proteome</keyword>
<proteinExistence type="predicted"/>
<evidence type="ECO:0000313" key="3">
    <source>
        <dbReference type="Proteomes" id="UP000292003"/>
    </source>
</evidence>
<comment type="caution">
    <text evidence="2">The sequence shown here is derived from an EMBL/GenBank/DDBJ whole genome shotgun (WGS) entry which is preliminary data.</text>
</comment>
<protein>
    <submittedName>
        <fullName evidence="2">Lipase</fullName>
    </submittedName>
</protein>
<evidence type="ECO:0000256" key="1">
    <source>
        <dbReference type="SAM" id="SignalP"/>
    </source>
</evidence>
<dbReference type="RefSeq" id="WP_130476784.1">
    <property type="nucleotide sequence ID" value="NZ_SFCC01000009.1"/>
</dbReference>